<reference evidence="7" key="1">
    <citation type="submission" date="2022-07" db="EMBL/GenBank/DDBJ databases">
        <title>Phylogenomic reconstructions and comparative analyses of Kickxellomycotina fungi.</title>
        <authorList>
            <person name="Reynolds N.K."/>
            <person name="Stajich J.E."/>
            <person name="Barry K."/>
            <person name="Grigoriev I.V."/>
            <person name="Crous P."/>
            <person name="Smith M.E."/>
        </authorList>
    </citation>
    <scope>NUCLEOTIDE SEQUENCE</scope>
    <source>
        <strain evidence="7">NRRL 3115</strain>
    </source>
</reference>
<evidence type="ECO:0000256" key="3">
    <source>
        <dbReference type="ARBA" id="ARBA00022771"/>
    </source>
</evidence>
<keyword evidence="3" id="KW-0863">Zinc-finger</keyword>
<feature type="compositionally biased region" description="Polar residues" evidence="5">
    <location>
        <begin position="185"/>
        <end position="198"/>
    </location>
</feature>
<feature type="region of interest" description="Disordered" evidence="5">
    <location>
        <begin position="183"/>
        <end position="209"/>
    </location>
</feature>
<comment type="caution">
    <text evidence="7">The sequence shown here is derived from an EMBL/GenBank/DDBJ whole genome shotgun (WGS) entry which is preliminary data.</text>
</comment>
<evidence type="ECO:0000313" key="7">
    <source>
        <dbReference type="EMBL" id="KAJ2681167.1"/>
    </source>
</evidence>
<dbReference type="Pfam" id="PF25095">
    <property type="entry name" value="C2H2-zf_KIN17"/>
    <property type="match status" value="1"/>
</dbReference>
<dbReference type="Pfam" id="PF10357">
    <property type="entry name" value="WH_KIN17"/>
    <property type="match status" value="1"/>
</dbReference>
<gene>
    <name evidence="7" type="ORF">GGI25_000122</name>
</gene>
<dbReference type="InterPro" id="IPR037321">
    <property type="entry name" value="KIN17-like"/>
</dbReference>
<organism evidence="7 8">
    <name type="scientific">Coemansia spiralis</name>
    <dbReference type="NCBI Taxonomy" id="417178"/>
    <lineage>
        <taxon>Eukaryota</taxon>
        <taxon>Fungi</taxon>
        <taxon>Fungi incertae sedis</taxon>
        <taxon>Zoopagomycota</taxon>
        <taxon>Kickxellomycotina</taxon>
        <taxon>Kickxellomycetes</taxon>
        <taxon>Kickxellales</taxon>
        <taxon>Kickxellaceae</taxon>
        <taxon>Coemansia</taxon>
    </lineage>
</organism>
<evidence type="ECO:0000256" key="2">
    <source>
        <dbReference type="ARBA" id="ARBA00022723"/>
    </source>
</evidence>
<keyword evidence="4" id="KW-0862">Zinc</keyword>
<dbReference type="EMBL" id="JANBTW010000001">
    <property type="protein sequence ID" value="KAJ2681167.1"/>
    <property type="molecule type" value="Genomic_DNA"/>
</dbReference>
<dbReference type="GO" id="GO:0003690">
    <property type="term" value="F:double-stranded DNA binding"/>
    <property type="evidence" value="ECO:0007669"/>
    <property type="project" value="TreeGrafter"/>
</dbReference>
<dbReference type="InterPro" id="IPR019447">
    <property type="entry name" value="DNA/RNA-bd_Kin17_WH-like_dom"/>
</dbReference>
<proteinExistence type="inferred from homology"/>
<dbReference type="PANTHER" id="PTHR12805:SF0">
    <property type="entry name" value="DNA_RNA-BINDING PROTEIN KIN17"/>
    <property type="match status" value="1"/>
</dbReference>
<feature type="region of interest" description="Disordered" evidence="5">
    <location>
        <begin position="257"/>
        <end position="355"/>
    </location>
</feature>
<sequence>MAKHDFFSPKAVANRIKAKGLQRLRWYCQMCEKQCRDENGFKCHCASESHQRQMAIFAENPERYMEQFSQEFEDAFLSILSRRYGTKKVLANQVYQEIVSDRQHLHMNATKWDTLSEFVMSLGRSGKCKVEEAERGWMVEWIDTSPEALARKAAIMKKERQEMDDEQREQKLLQEQIARAKELQKTANAASESNSDQEATAKGGGVHSEATELKRDEAAQPIKLSWKPLSAQGEAIGLVRVGKISLKPKTTLAKKNPFKTASAGLSKNNGSADNVNNQQSGGALKRPETSVEKIIREELIRKDARQANGAGFTPVRMERRRSRSPVPSQENRINRHGARDKEHRYRNRNRSQSPE</sequence>
<dbReference type="InterPro" id="IPR036236">
    <property type="entry name" value="Znf_C2H2_sf"/>
</dbReference>
<evidence type="ECO:0000259" key="6">
    <source>
        <dbReference type="SMART" id="SM01253"/>
    </source>
</evidence>
<dbReference type="SMART" id="SM01253">
    <property type="entry name" value="Kin17_mid"/>
    <property type="match status" value="1"/>
</dbReference>
<name>A0A9W8GF29_9FUNG</name>
<dbReference type="OrthoDB" id="10266249at2759"/>
<dbReference type="InterPro" id="IPR056767">
    <property type="entry name" value="C2H2-Znf_KIN17"/>
</dbReference>
<dbReference type="Proteomes" id="UP001151518">
    <property type="component" value="Unassembled WGS sequence"/>
</dbReference>
<comment type="similarity">
    <text evidence="1">Belongs to the KIN17 family.</text>
</comment>
<dbReference type="AlphaFoldDB" id="A0A9W8GF29"/>
<evidence type="ECO:0000256" key="5">
    <source>
        <dbReference type="SAM" id="MobiDB-lite"/>
    </source>
</evidence>
<dbReference type="InterPro" id="IPR038254">
    <property type="entry name" value="KIN17_WH-like_sf"/>
</dbReference>
<dbReference type="FunFam" id="1.10.10.2030:FF:000001">
    <property type="entry name" value="DNA/RNA-binding protein KIN17, putative"/>
    <property type="match status" value="1"/>
</dbReference>
<feature type="compositionally biased region" description="Basic and acidic residues" evidence="5">
    <location>
        <begin position="285"/>
        <end position="305"/>
    </location>
</feature>
<feature type="compositionally biased region" description="Polar residues" evidence="5">
    <location>
        <begin position="263"/>
        <end position="281"/>
    </location>
</feature>
<dbReference type="GO" id="GO:0008270">
    <property type="term" value="F:zinc ion binding"/>
    <property type="evidence" value="ECO:0007669"/>
    <property type="project" value="UniProtKB-KW"/>
</dbReference>
<evidence type="ECO:0000313" key="8">
    <source>
        <dbReference type="Proteomes" id="UP001151518"/>
    </source>
</evidence>
<dbReference type="GO" id="GO:0006260">
    <property type="term" value="P:DNA replication"/>
    <property type="evidence" value="ECO:0007669"/>
    <property type="project" value="TreeGrafter"/>
</dbReference>
<accession>A0A9W8GF29</accession>
<evidence type="ECO:0000256" key="4">
    <source>
        <dbReference type="ARBA" id="ARBA00022833"/>
    </source>
</evidence>
<dbReference type="PANTHER" id="PTHR12805">
    <property type="entry name" value="KIN17 KIN, ANTIGENIC DETERMINANT OF RECA PROTEIN HOMOLOG"/>
    <property type="match status" value="1"/>
</dbReference>
<keyword evidence="2" id="KW-0479">Metal-binding</keyword>
<dbReference type="Gene3D" id="1.10.10.2030">
    <property type="entry name" value="DNA/RNA-binding protein Kin17, conserved domain"/>
    <property type="match status" value="1"/>
</dbReference>
<evidence type="ECO:0000256" key="1">
    <source>
        <dbReference type="ARBA" id="ARBA00008517"/>
    </source>
</evidence>
<feature type="domain" description="DNA/RNA-binding protein Kin17 WH-like" evidence="6">
    <location>
        <begin position="52"/>
        <end position="178"/>
    </location>
</feature>
<dbReference type="GO" id="GO:0006974">
    <property type="term" value="P:DNA damage response"/>
    <property type="evidence" value="ECO:0007669"/>
    <property type="project" value="TreeGrafter"/>
</dbReference>
<dbReference type="SUPFAM" id="SSF57667">
    <property type="entry name" value="beta-beta-alpha zinc fingers"/>
    <property type="match status" value="1"/>
</dbReference>
<protein>
    <recommendedName>
        <fullName evidence="6">DNA/RNA-binding protein Kin17 WH-like domain-containing protein</fullName>
    </recommendedName>
</protein>
<dbReference type="GO" id="GO:0005634">
    <property type="term" value="C:nucleus"/>
    <property type="evidence" value="ECO:0007669"/>
    <property type="project" value="TreeGrafter"/>
</dbReference>